<name>A0A0P1FW12_9RHOB</name>
<reference evidence="4 6" key="2">
    <citation type="submission" date="2015-09" db="EMBL/GenBank/DDBJ databases">
        <authorList>
            <consortium name="Swine Surveillance"/>
        </authorList>
    </citation>
    <scope>NUCLEOTIDE SEQUENCE [LARGE SCALE GENOMIC DNA]</scope>
    <source>
        <strain evidence="4 6">5120</strain>
    </source>
</reference>
<evidence type="ECO:0000256" key="2">
    <source>
        <dbReference type="SAM" id="SignalP"/>
    </source>
</evidence>
<dbReference type="PANTHER" id="PTHR35869:SF1">
    <property type="entry name" value="OUTER-MEMBRANE LIPOPROTEIN CARRIER PROTEIN"/>
    <property type="match status" value="1"/>
</dbReference>
<dbReference type="OrthoDB" id="9800501at2"/>
<dbReference type="InterPro" id="IPR029046">
    <property type="entry name" value="LolA/LolB/LppX"/>
</dbReference>
<evidence type="ECO:0000313" key="5">
    <source>
        <dbReference type="Proteomes" id="UP000051086"/>
    </source>
</evidence>
<feature type="chain" id="PRO_5009792552" evidence="2">
    <location>
        <begin position="24"/>
        <end position="200"/>
    </location>
</feature>
<evidence type="ECO:0000313" key="6">
    <source>
        <dbReference type="Proteomes" id="UP000051887"/>
    </source>
</evidence>
<dbReference type="EMBL" id="CYSB01000041">
    <property type="protein sequence ID" value="CUH69899.1"/>
    <property type="molecule type" value="Genomic_DNA"/>
</dbReference>
<keyword evidence="5" id="KW-1185">Reference proteome</keyword>
<dbReference type="InterPro" id="IPR004564">
    <property type="entry name" value="OM_lipoprot_carrier_LolA-like"/>
</dbReference>
<dbReference type="AlphaFoldDB" id="A0A0P1FW12"/>
<accession>A0A0P1FW12</accession>
<proteinExistence type="predicted"/>
<dbReference type="Proteomes" id="UP000051887">
    <property type="component" value="Unassembled WGS sequence"/>
</dbReference>
<evidence type="ECO:0000313" key="3">
    <source>
        <dbReference type="EMBL" id="CUH69899.1"/>
    </source>
</evidence>
<dbReference type="Pfam" id="PF03548">
    <property type="entry name" value="LolA"/>
    <property type="match status" value="1"/>
</dbReference>
<dbReference type="Gene3D" id="2.50.20.10">
    <property type="entry name" value="Lipoprotein localisation LolA/LolB/LppX"/>
    <property type="match status" value="1"/>
</dbReference>
<dbReference type="SUPFAM" id="SSF89392">
    <property type="entry name" value="Prokaryotic lipoproteins and lipoprotein localization factors"/>
    <property type="match status" value="1"/>
</dbReference>
<keyword evidence="4" id="KW-0449">Lipoprotein</keyword>
<sequence>MKTLRYTVAALTALSLSALPALAEKISLNQLSAYLNDLKTAQADFTQISDDGTIMTGQLMLKRPWKIRFEYDQDKTLVLAEARTVAIFDPRGNPQPETYPLGKTPLKLILDRNINLGRANMVVGHSYDGTATTVVAQDPEHPEYGTLSLVFTDNPVQLRQWIVRDDAGSATTVVLGALDSSVKLSNQIFDIGVEKERRSR</sequence>
<dbReference type="CDD" id="cd16325">
    <property type="entry name" value="LolA"/>
    <property type="match status" value="1"/>
</dbReference>
<evidence type="ECO:0000313" key="4">
    <source>
        <dbReference type="EMBL" id="CUH73286.1"/>
    </source>
</evidence>
<organism evidence="4 6">
    <name type="scientific">Thalassovita autumnalis</name>
    <dbReference type="NCBI Taxonomy" id="2072972"/>
    <lineage>
        <taxon>Bacteria</taxon>
        <taxon>Pseudomonadati</taxon>
        <taxon>Pseudomonadota</taxon>
        <taxon>Alphaproteobacteria</taxon>
        <taxon>Rhodobacterales</taxon>
        <taxon>Roseobacteraceae</taxon>
        <taxon>Thalassovita</taxon>
    </lineage>
</organism>
<feature type="signal peptide" evidence="2">
    <location>
        <begin position="1"/>
        <end position="23"/>
    </location>
</feature>
<dbReference type="PANTHER" id="PTHR35869">
    <property type="entry name" value="OUTER-MEMBRANE LIPOPROTEIN CARRIER PROTEIN"/>
    <property type="match status" value="1"/>
</dbReference>
<keyword evidence="1 2" id="KW-0732">Signal</keyword>
<protein>
    <submittedName>
        <fullName evidence="4">Lipoprotein chaperone</fullName>
    </submittedName>
</protein>
<gene>
    <name evidence="3" type="ORF">TL5118_03869</name>
    <name evidence="4" type="ORF">TL5120_03093</name>
</gene>
<dbReference type="RefSeq" id="WP_058244446.1">
    <property type="nucleotide sequence ID" value="NZ_CYSB01000041.1"/>
</dbReference>
<dbReference type="EMBL" id="CYSC01000038">
    <property type="protein sequence ID" value="CUH73286.1"/>
    <property type="molecule type" value="Genomic_DNA"/>
</dbReference>
<reference evidence="3 5" key="1">
    <citation type="submission" date="2015-09" db="EMBL/GenBank/DDBJ databases">
        <authorList>
            <person name="Rodrigo-Torres L."/>
            <person name="Arahal D.R."/>
        </authorList>
    </citation>
    <scope>NUCLEOTIDE SEQUENCE [LARGE SCALE GENOMIC DNA]</scope>
    <source>
        <strain evidence="3 5">CECT 5118</strain>
    </source>
</reference>
<evidence type="ECO:0000256" key="1">
    <source>
        <dbReference type="ARBA" id="ARBA00022729"/>
    </source>
</evidence>
<dbReference type="Proteomes" id="UP000051086">
    <property type="component" value="Unassembled WGS sequence"/>
</dbReference>